<comment type="caution">
    <text evidence="1">The sequence shown here is derived from an EMBL/GenBank/DDBJ whole genome shotgun (WGS) entry which is preliminary data.</text>
</comment>
<proteinExistence type="predicted"/>
<gene>
    <name evidence="1" type="ORF">V6N12_063735</name>
</gene>
<organism evidence="1 2">
    <name type="scientific">Hibiscus sabdariffa</name>
    <name type="common">roselle</name>
    <dbReference type="NCBI Taxonomy" id="183260"/>
    <lineage>
        <taxon>Eukaryota</taxon>
        <taxon>Viridiplantae</taxon>
        <taxon>Streptophyta</taxon>
        <taxon>Embryophyta</taxon>
        <taxon>Tracheophyta</taxon>
        <taxon>Spermatophyta</taxon>
        <taxon>Magnoliopsida</taxon>
        <taxon>eudicotyledons</taxon>
        <taxon>Gunneridae</taxon>
        <taxon>Pentapetalae</taxon>
        <taxon>rosids</taxon>
        <taxon>malvids</taxon>
        <taxon>Malvales</taxon>
        <taxon>Malvaceae</taxon>
        <taxon>Malvoideae</taxon>
        <taxon>Hibiscus</taxon>
    </lineage>
</organism>
<evidence type="ECO:0000313" key="2">
    <source>
        <dbReference type="Proteomes" id="UP001472677"/>
    </source>
</evidence>
<dbReference type="EMBL" id="JBBPBM010000689">
    <property type="protein sequence ID" value="KAK8492811.1"/>
    <property type="molecule type" value="Genomic_DNA"/>
</dbReference>
<reference evidence="1 2" key="1">
    <citation type="journal article" date="2024" name="G3 (Bethesda)">
        <title>Genome assembly of Hibiscus sabdariffa L. provides insights into metabolisms of medicinal natural products.</title>
        <authorList>
            <person name="Kim T."/>
        </authorList>
    </citation>
    <scope>NUCLEOTIDE SEQUENCE [LARGE SCALE GENOMIC DNA]</scope>
    <source>
        <strain evidence="1">TK-2024</strain>
        <tissue evidence="1">Old leaves</tissue>
    </source>
</reference>
<name>A0ABR2AI74_9ROSI</name>
<dbReference type="Proteomes" id="UP001472677">
    <property type="component" value="Unassembled WGS sequence"/>
</dbReference>
<evidence type="ECO:0000313" key="1">
    <source>
        <dbReference type="EMBL" id="KAK8492811.1"/>
    </source>
</evidence>
<keyword evidence="2" id="KW-1185">Reference proteome</keyword>
<accession>A0ABR2AI74</accession>
<protein>
    <submittedName>
        <fullName evidence="1">Uncharacterized protein</fullName>
    </submittedName>
</protein>
<sequence length="88" mass="9949">MGESTPKSEVSKTMPIDIFARRTNTRKVCVSRRTWGSNYWDVYDQYGSKSRGNFQENSEDGAQVYPALSIHQWVGQGHSGGTFKNNSQ</sequence>